<dbReference type="InterPro" id="IPR000276">
    <property type="entry name" value="GPCR_Rhodpsn"/>
</dbReference>
<proteinExistence type="predicted"/>
<accession>A0AAR2KS65</accession>
<feature type="transmembrane region" description="Helical" evidence="13">
    <location>
        <begin position="299"/>
        <end position="319"/>
    </location>
</feature>
<evidence type="ECO:0000256" key="2">
    <source>
        <dbReference type="ARBA" id="ARBA00022475"/>
    </source>
</evidence>
<evidence type="ECO:0000256" key="3">
    <source>
        <dbReference type="ARBA" id="ARBA00022606"/>
    </source>
</evidence>
<keyword evidence="6 13" id="KW-1133">Transmembrane helix</keyword>
<keyword evidence="9" id="KW-1015">Disulfide bond</keyword>
<reference evidence="15" key="2">
    <citation type="submission" date="2025-08" db="UniProtKB">
        <authorList>
            <consortium name="Ensembl"/>
        </authorList>
    </citation>
    <scope>IDENTIFICATION</scope>
</reference>
<dbReference type="Ensembl" id="ENSPNAT00000070227.1">
    <property type="protein sequence ID" value="ENSPNAP00000065339.1"/>
    <property type="gene ID" value="ENSPNAG00000030827.1"/>
</dbReference>
<evidence type="ECO:0000256" key="12">
    <source>
        <dbReference type="ARBA" id="ARBA00023224"/>
    </source>
</evidence>
<evidence type="ECO:0000256" key="13">
    <source>
        <dbReference type="SAM" id="Phobius"/>
    </source>
</evidence>
<evidence type="ECO:0000256" key="1">
    <source>
        <dbReference type="ARBA" id="ARBA00004651"/>
    </source>
</evidence>
<evidence type="ECO:0000313" key="16">
    <source>
        <dbReference type="Proteomes" id="UP001501920"/>
    </source>
</evidence>
<evidence type="ECO:0000256" key="9">
    <source>
        <dbReference type="ARBA" id="ARBA00023157"/>
    </source>
</evidence>
<dbReference type="Proteomes" id="UP001501920">
    <property type="component" value="Chromosome 18"/>
</dbReference>
<dbReference type="SUPFAM" id="SSF81321">
    <property type="entry name" value="Family A G protein-coupled receptor-like"/>
    <property type="match status" value="1"/>
</dbReference>
<evidence type="ECO:0000256" key="11">
    <source>
        <dbReference type="ARBA" id="ARBA00023180"/>
    </source>
</evidence>
<dbReference type="InterPro" id="IPR000725">
    <property type="entry name" value="Olfact_rcpt"/>
</dbReference>
<dbReference type="PROSITE" id="PS50262">
    <property type="entry name" value="G_PROTEIN_RECEP_F1_2"/>
    <property type="match status" value="1"/>
</dbReference>
<evidence type="ECO:0000313" key="15">
    <source>
        <dbReference type="Ensembl" id="ENSPNAP00000065339.1"/>
    </source>
</evidence>
<keyword evidence="10" id="KW-0675">Receptor</keyword>
<feature type="transmembrane region" description="Helical" evidence="13">
    <location>
        <begin position="271"/>
        <end position="293"/>
    </location>
</feature>
<reference evidence="15" key="3">
    <citation type="submission" date="2025-09" db="UniProtKB">
        <authorList>
            <consortium name="Ensembl"/>
        </authorList>
    </citation>
    <scope>IDENTIFICATION</scope>
</reference>
<keyword evidence="8 13" id="KW-0472">Membrane</keyword>
<keyword evidence="2" id="KW-1003">Cell membrane</keyword>
<dbReference type="GO" id="GO:0004930">
    <property type="term" value="F:G protein-coupled receptor activity"/>
    <property type="evidence" value="ECO:0007669"/>
    <property type="project" value="UniProtKB-KW"/>
</dbReference>
<protein>
    <recommendedName>
        <fullName evidence="14">G-protein coupled receptors family 1 profile domain-containing protein</fullName>
    </recommendedName>
</protein>
<keyword evidence="16" id="KW-1185">Reference proteome</keyword>
<dbReference type="Pfam" id="PF13853">
    <property type="entry name" value="7tm_4"/>
    <property type="match status" value="1"/>
</dbReference>
<dbReference type="PRINTS" id="PR00245">
    <property type="entry name" value="OLFACTORYR"/>
</dbReference>
<comment type="subcellular location">
    <subcellularLocation>
        <location evidence="1">Cell membrane</location>
        <topology evidence="1">Multi-pass membrane protein</topology>
    </subcellularLocation>
</comment>
<evidence type="ECO:0000256" key="8">
    <source>
        <dbReference type="ARBA" id="ARBA00023136"/>
    </source>
</evidence>
<keyword evidence="11" id="KW-0325">Glycoprotein</keyword>
<feature type="transmembrane region" description="Helical" evidence="13">
    <location>
        <begin position="128"/>
        <end position="146"/>
    </location>
</feature>
<dbReference type="GO" id="GO:0005886">
    <property type="term" value="C:plasma membrane"/>
    <property type="evidence" value="ECO:0007669"/>
    <property type="project" value="UniProtKB-SubCell"/>
</dbReference>
<feature type="domain" description="G-protein coupled receptors family 1 profile" evidence="14">
    <location>
        <begin position="67"/>
        <end position="317"/>
    </location>
</feature>
<dbReference type="FunFam" id="1.20.1070.10:FF:000024">
    <property type="entry name" value="Olfactory receptor"/>
    <property type="match status" value="1"/>
</dbReference>
<sequence>MLLLIFFKNGLLIYQMSADLTFMKSVSSVNTTFIRPSSFYITGLHNVPHAKYYYVFLCFVYAVTVLGNLFIMGTIYLARSLHTAKYVAVFNLALSDLCGSSALIPKLLDMFLFENQYISYEACLANMFFVYVFMTQQSLTLLAMAYDRLIAICFPLRYCAIVTKTSMTLIICVLWILSLSVTVLMVALVTRLSFCRSTTVHSYFCDHGPVYYLACNDNSMNSIIGSVCTAGLLYIPLILIALSYVCIGFALQKISHGAERKKAIKTCISHVILVGMFYLPFISVFTAAVTKFIDTNVAMISIALTQTIPSMLNPIIYTLKTEEVLQSIKVLYKRTTVNSTMETVVKKTVKT</sequence>
<evidence type="ECO:0000256" key="7">
    <source>
        <dbReference type="ARBA" id="ARBA00023040"/>
    </source>
</evidence>
<evidence type="ECO:0000256" key="4">
    <source>
        <dbReference type="ARBA" id="ARBA00022692"/>
    </source>
</evidence>
<feature type="transmembrane region" description="Helical" evidence="13">
    <location>
        <begin position="52"/>
        <end position="77"/>
    </location>
</feature>
<organism evidence="15 16">
    <name type="scientific">Pygocentrus nattereri</name>
    <name type="common">Red-bellied piranha</name>
    <dbReference type="NCBI Taxonomy" id="42514"/>
    <lineage>
        <taxon>Eukaryota</taxon>
        <taxon>Metazoa</taxon>
        <taxon>Chordata</taxon>
        <taxon>Craniata</taxon>
        <taxon>Vertebrata</taxon>
        <taxon>Euteleostomi</taxon>
        <taxon>Actinopterygii</taxon>
        <taxon>Neopterygii</taxon>
        <taxon>Teleostei</taxon>
        <taxon>Ostariophysi</taxon>
        <taxon>Characiformes</taxon>
        <taxon>Characoidei</taxon>
        <taxon>Pygocentrus</taxon>
    </lineage>
</organism>
<dbReference type="GO" id="GO:0004984">
    <property type="term" value="F:olfactory receptor activity"/>
    <property type="evidence" value="ECO:0007669"/>
    <property type="project" value="InterPro"/>
</dbReference>
<dbReference type="PANTHER" id="PTHR26451">
    <property type="entry name" value="G_PROTEIN_RECEP_F1_2 DOMAIN-CONTAINING PROTEIN"/>
    <property type="match status" value="1"/>
</dbReference>
<dbReference type="InterPro" id="IPR052921">
    <property type="entry name" value="GPCR1_Superfamily_Member"/>
</dbReference>
<feature type="transmembrane region" description="Helical" evidence="13">
    <location>
        <begin position="89"/>
        <end position="108"/>
    </location>
</feature>
<dbReference type="Gene3D" id="1.20.1070.10">
    <property type="entry name" value="Rhodopsin 7-helix transmembrane proteins"/>
    <property type="match status" value="1"/>
</dbReference>
<dbReference type="GeneTree" id="ENSGT00950000182847"/>
<keyword evidence="5" id="KW-0552">Olfaction</keyword>
<evidence type="ECO:0000256" key="6">
    <source>
        <dbReference type="ARBA" id="ARBA00022989"/>
    </source>
</evidence>
<evidence type="ECO:0000259" key="14">
    <source>
        <dbReference type="PROSITE" id="PS50262"/>
    </source>
</evidence>
<dbReference type="PANTHER" id="PTHR26451:SF966">
    <property type="entry name" value="ODORANT RECEPTOR-RELATED"/>
    <property type="match status" value="1"/>
</dbReference>
<keyword evidence="12" id="KW-0807">Transducer</keyword>
<evidence type="ECO:0000256" key="10">
    <source>
        <dbReference type="ARBA" id="ARBA00023170"/>
    </source>
</evidence>
<feature type="transmembrane region" description="Helical" evidence="13">
    <location>
        <begin position="223"/>
        <end position="251"/>
    </location>
</feature>
<dbReference type="InterPro" id="IPR017452">
    <property type="entry name" value="GPCR_Rhodpsn_7TM"/>
</dbReference>
<keyword evidence="4 13" id="KW-0812">Transmembrane</keyword>
<keyword evidence="7" id="KW-0297">G-protein coupled receptor</keyword>
<dbReference type="AlphaFoldDB" id="A0AAR2KS65"/>
<feature type="transmembrane region" description="Helical" evidence="13">
    <location>
        <begin position="167"/>
        <end position="189"/>
    </location>
</feature>
<reference evidence="15 16" key="1">
    <citation type="submission" date="2020-10" db="EMBL/GenBank/DDBJ databases">
        <title>Pygocentrus nattereri (red-bellied piranha) genome, fPygNat1, primary haplotype.</title>
        <authorList>
            <person name="Myers G."/>
            <person name="Meyer A."/>
            <person name="Karagic N."/>
            <person name="Pippel M."/>
            <person name="Winkler S."/>
            <person name="Tracey A."/>
            <person name="Wood J."/>
            <person name="Formenti G."/>
            <person name="Howe K."/>
            <person name="Fedrigo O."/>
            <person name="Jarvis E.D."/>
        </authorList>
    </citation>
    <scope>NUCLEOTIDE SEQUENCE [LARGE SCALE GENOMIC DNA]</scope>
</reference>
<evidence type="ECO:0000256" key="5">
    <source>
        <dbReference type="ARBA" id="ARBA00022725"/>
    </source>
</evidence>
<dbReference type="GO" id="GO:0005549">
    <property type="term" value="F:odorant binding"/>
    <property type="evidence" value="ECO:0007669"/>
    <property type="project" value="TreeGrafter"/>
</dbReference>
<name>A0AAR2KS65_PYGNA</name>
<dbReference type="PRINTS" id="PR00237">
    <property type="entry name" value="GPCRRHODOPSN"/>
</dbReference>
<keyword evidence="3" id="KW-0716">Sensory transduction</keyword>